<name>A0A1B2HKV5_9PSEU</name>
<gene>
    <name evidence="2" type="ORF">BBK82_22050</name>
</gene>
<proteinExistence type="predicted"/>
<dbReference type="KEGG" id="led:BBK82_22050"/>
<sequence length="91" mass="10093">MRRRWPGSVEEACGEGNSRRRAGPGTSALVCQGWPWEDQRAAARRRAARTRDRTVAVGSGGVASAFDMAVMGRMRTRRSTRSSSGPDRRDW</sequence>
<evidence type="ECO:0000313" key="3">
    <source>
        <dbReference type="Proteomes" id="UP000093053"/>
    </source>
</evidence>
<dbReference type="EMBL" id="CP016793">
    <property type="protein sequence ID" value="ANZ38349.1"/>
    <property type="molecule type" value="Genomic_DNA"/>
</dbReference>
<evidence type="ECO:0000256" key="1">
    <source>
        <dbReference type="SAM" id="MobiDB-lite"/>
    </source>
</evidence>
<keyword evidence="3" id="KW-1185">Reference proteome</keyword>
<feature type="region of interest" description="Disordered" evidence="1">
    <location>
        <begin position="1"/>
        <end position="27"/>
    </location>
</feature>
<protein>
    <submittedName>
        <fullName evidence="2">Uncharacterized protein</fullName>
    </submittedName>
</protein>
<evidence type="ECO:0000313" key="2">
    <source>
        <dbReference type="EMBL" id="ANZ38349.1"/>
    </source>
</evidence>
<dbReference type="Proteomes" id="UP000093053">
    <property type="component" value="Chromosome"/>
</dbReference>
<reference evidence="2 3" key="1">
    <citation type="submission" date="2016-07" db="EMBL/GenBank/DDBJ databases">
        <title>Complete genome sequence of the Lentzea guizhouensis DHS C013.</title>
        <authorList>
            <person name="Cao C."/>
        </authorList>
    </citation>
    <scope>NUCLEOTIDE SEQUENCE [LARGE SCALE GENOMIC DNA]</scope>
    <source>
        <strain evidence="2 3">DHS C013</strain>
    </source>
</reference>
<organism evidence="2 3">
    <name type="scientific">Lentzea guizhouensis</name>
    <dbReference type="NCBI Taxonomy" id="1586287"/>
    <lineage>
        <taxon>Bacteria</taxon>
        <taxon>Bacillati</taxon>
        <taxon>Actinomycetota</taxon>
        <taxon>Actinomycetes</taxon>
        <taxon>Pseudonocardiales</taxon>
        <taxon>Pseudonocardiaceae</taxon>
        <taxon>Lentzea</taxon>
    </lineage>
</organism>
<dbReference type="AlphaFoldDB" id="A0A1B2HKV5"/>
<accession>A0A1B2HKV5</accession>